<evidence type="ECO:0000259" key="2">
    <source>
        <dbReference type="Pfam" id="PF13649"/>
    </source>
</evidence>
<dbReference type="InterPro" id="IPR041698">
    <property type="entry name" value="Methyltransf_25"/>
</dbReference>
<keyword evidence="4" id="KW-1185">Reference proteome</keyword>
<accession>A0ABQ6C800</accession>
<proteinExistence type="predicted"/>
<gene>
    <name evidence="3" type="ORF">GCM10007935_32240</name>
</gene>
<dbReference type="Proteomes" id="UP001156903">
    <property type="component" value="Unassembled WGS sequence"/>
</dbReference>
<dbReference type="InterPro" id="IPR029063">
    <property type="entry name" value="SAM-dependent_MTases_sf"/>
</dbReference>
<sequence length="222" mass="23505">MGVFVADVAGTGGTRHNGPMNINPWDRNFAGDVYKYGTQPNAFLATDARDWPPSLDVLVPGDGEGRNGVWLAVQGHRVTAMDGSAVGLAKARALAEIRAVALQTVLADLADWAPPPAAFDALVLTFVHLPPAIRAGAHRRLAAALRPGGRLVLEAFHPQQLGHRSGGPQDGAMLYTPALLRSDFHGLVDEVWAWDGEVSLDEGPGHQGLAHVTRWVGRALGA</sequence>
<name>A0ABQ6C800_9BURK</name>
<keyword evidence="1" id="KW-0808">Transferase</keyword>
<dbReference type="Pfam" id="PF13649">
    <property type="entry name" value="Methyltransf_25"/>
    <property type="match status" value="1"/>
</dbReference>
<dbReference type="Gene3D" id="3.40.50.150">
    <property type="entry name" value="Vaccinia Virus protein VP39"/>
    <property type="match status" value="1"/>
</dbReference>
<dbReference type="PANTHER" id="PTHR43861:SF3">
    <property type="entry name" value="PUTATIVE (AFU_ORTHOLOGUE AFUA_2G14390)-RELATED"/>
    <property type="match status" value="1"/>
</dbReference>
<dbReference type="CDD" id="cd02440">
    <property type="entry name" value="AdoMet_MTases"/>
    <property type="match status" value="1"/>
</dbReference>
<protein>
    <recommendedName>
        <fullName evidence="2">Methyltransferase domain-containing protein</fullName>
    </recommendedName>
</protein>
<organism evidence="3 4">
    <name type="scientific">Hydrogenophaga electricum</name>
    <dbReference type="NCBI Taxonomy" id="1230953"/>
    <lineage>
        <taxon>Bacteria</taxon>
        <taxon>Pseudomonadati</taxon>
        <taxon>Pseudomonadota</taxon>
        <taxon>Betaproteobacteria</taxon>
        <taxon>Burkholderiales</taxon>
        <taxon>Comamonadaceae</taxon>
        <taxon>Hydrogenophaga</taxon>
    </lineage>
</organism>
<dbReference type="PANTHER" id="PTHR43861">
    <property type="entry name" value="TRANS-ACONITATE 2-METHYLTRANSFERASE-RELATED"/>
    <property type="match status" value="1"/>
</dbReference>
<dbReference type="SUPFAM" id="SSF53335">
    <property type="entry name" value="S-adenosyl-L-methionine-dependent methyltransferases"/>
    <property type="match status" value="1"/>
</dbReference>
<evidence type="ECO:0000313" key="3">
    <source>
        <dbReference type="EMBL" id="GLS15787.1"/>
    </source>
</evidence>
<feature type="domain" description="Methyltransferase" evidence="2">
    <location>
        <begin position="57"/>
        <end position="149"/>
    </location>
</feature>
<evidence type="ECO:0000256" key="1">
    <source>
        <dbReference type="ARBA" id="ARBA00022679"/>
    </source>
</evidence>
<evidence type="ECO:0000313" key="4">
    <source>
        <dbReference type="Proteomes" id="UP001156903"/>
    </source>
</evidence>
<reference evidence="4" key="1">
    <citation type="journal article" date="2019" name="Int. J. Syst. Evol. Microbiol.">
        <title>The Global Catalogue of Microorganisms (GCM) 10K type strain sequencing project: providing services to taxonomists for standard genome sequencing and annotation.</title>
        <authorList>
            <consortium name="The Broad Institute Genomics Platform"/>
            <consortium name="The Broad Institute Genome Sequencing Center for Infectious Disease"/>
            <person name="Wu L."/>
            <person name="Ma J."/>
        </authorList>
    </citation>
    <scope>NUCLEOTIDE SEQUENCE [LARGE SCALE GENOMIC DNA]</scope>
    <source>
        <strain evidence="4">NBRC 109341</strain>
    </source>
</reference>
<dbReference type="EMBL" id="BSPB01000034">
    <property type="protein sequence ID" value="GLS15787.1"/>
    <property type="molecule type" value="Genomic_DNA"/>
</dbReference>
<comment type="caution">
    <text evidence="3">The sequence shown here is derived from an EMBL/GenBank/DDBJ whole genome shotgun (WGS) entry which is preliminary data.</text>
</comment>